<reference evidence="7 8" key="1">
    <citation type="submission" date="2018-04" db="EMBL/GenBank/DDBJ databases">
        <title>Novel Campyloabacter and Helicobacter Species and Strains.</title>
        <authorList>
            <person name="Mannion A.J."/>
            <person name="Shen Z."/>
            <person name="Fox J.G."/>
        </authorList>
    </citation>
    <scope>NUCLEOTIDE SEQUENCE [LARGE SCALE GENOMIC DNA]</scope>
    <source>
        <strain evidence="7 8">MIT 04-9362</strain>
    </source>
</reference>
<dbReference type="PANTHER" id="PTHR22911:SF6">
    <property type="entry name" value="SOLUTE CARRIER FAMILY 35 MEMBER G1"/>
    <property type="match status" value="1"/>
</dbReference>
<evidence type="ECO:0000256" key="5">
    <source>
        <dbReference type="SAM" id="Phobius"/>
    </source>
</evidence>
<dbReference type="InterPro" id="IPR000620">
    <property type="entry name" value="EamA_dom"/>
</dbReference>
<dbReference type="Pfam" id="PF00892">
    <property type="entry name" value="EamA"/>
    <property type="match status" value="1"/>
</dbReference>
<feature type="transmembrane region" description="Helical" evidence="5">
    <location>
        <begin position="70"/>
        <end position="89"/>
    </location>
</feature>
<feature type="transmembrane region" description="Helical" evidence="5">
    <location>
        <begin position="179"/>
        <end position="202"/>
    </location>
</feature>
<feature type="transmembrane region" description="Helical" evidence="5">
    <location>
        <begin position="7"/>
        <end position="32"/>
    </location>
</feature>
<dbReference type="Proteomes" id="UP000256695">
    <property type="component" value="Unassembled WGS sequence"/>
</dbReference>
<feature type="transmembrane region" description="Helical" evidence="5">
    <location>
        <begin position="238"/>
        <end position="259"/>
    </location>
</feature>
<accession>A0A3D8J9H9</accession>
<feature type="transmembrane region" description="Helical" evidence="5">
    <location>
        <begin position="148"/>
        <end position="167"/>
    </location>
</feature>
<proteinExistence type="predicted"/>
<dbReference type="AlphaFoldDB" id="A0A3D8J9H9"/>
<evidence type="ECO:0000313" key="8">
    <source>
        <dbReference type="Proteomes" id="UP000256695"/>
    </source>
</evidence>
<protein>
    <submittedName>
        <fullName evidence="7">EamA family transporter</fullName>
    </submittedName>
</protein>
<gene>
    <name evidence="7" type="ORF">CQA57_02460</name>
</gene>
<dbReference type="PANTHER" id="PTHR22911">
    <property type="entry name" value="ACYL-MALONYL CONDENSING ENZYME-RELATED"/>
    <property type="match status" value="1"/>
</dbReference>
<dbReference type="InterPro" id="IPR037185">
    <property type="entry name" value="EmrE-like"/>
</dbReference>
<evidence type="ECO:0000256" key="4">
    <source>
        <dbReference type="ARBA" id="ARBA00023136"/>
    </source>
</evidence>
<sequence>MHHLSLGIVFMFIASFFFAIMNAFIKILSQTISPVENLFFRSIIMTFFMLLFLAIQKKPIIKKSGGWHKLFFRAFIGGLSMLALFYNIATIPLSIATTFAQSTPLYVLLFSLLFLKERIPFTIIIAGIIGFIGIIFICNPFGQPLAPINIIMGIFSGGGAALALITLRSLKEYFENSFIILFFGLSMSIVGGIIILLPVFFIDNSWHTPNSFEWWIIILMGLSGTIGQHFLTKAYMAAPAGIVAPIDYVKILWGIFMGVYLGDSLPNIETWSGILLILFSGILIALPIFIKDYKRIKNGY</sequence>
<feature type="transmembrane region" description="Helical" evidence="5">
    <location>
        <begin position="95"/>
        <end position="115"/>
    </location>
</feature>
<comment type="caution">
    <text evidence="7">The sequence shown here is derived from an EMBL/GenBank/DDBJ whole genome shotgun (WGS) entry which is preliminary data.</text>
</comment>
<dbReference type="SUPFAM" id="SSF103481">
    <property type="entry name" value="Multidrug resistance efflux transporter EmrE"/>
    <property type="match status" value="2"/>
</dbReference>
<organism evidence="7 8">
    <name type="scientific">Helicobacter anseris</name>
    <dbReference type="NCBI Taxonomy" id="375926"/>
    <lineage>
        <taxon>Bacteria</taxon>
        <taxon>Pseudomonadati</taxon>
        <taxon>Campylobacterota</taxon>
        <taxon>Epsilonproteobacteria</taxon>
        <taxon>Campylobacterales</taxon>
        <taxon>Helicobacteraceae</taxon>
        <taxon>Helicobacter</taxon>
    </lineage>
</organism>
<dbReference type="EMBL" id="NXLX01000004">
    <property type="protein sequence ID" value="RDU74149.1"/>
    <property type="molecule type" value="Genomic_DNA"/>
</dbReference>
<evidence type="ECO:0000256" key="3">
    <source>
        <dbReference type="ARBA" id="ARBA00022989"/>
    </source>
</evidence>
<feature type="domain" description="EamA" evidence="6">
    <location>
        <begin position="6"/>
        <end position="137"/>
    </location>
</feature>
<feature type="transmembrane region" description="Helical" evidence="5">
    <location>
        <begin position="271"/>
        <end position="290"/>
    </location>
</feature>
<evidence type="ECO:0000259" key="6">
    <source>
        <dbReference type="Pfam" id="PF00892"/>
    </source>
</evidence>
<comment type="subcellular location">
    <subcellularLocation>
        <location evidence="1">Membrane</location>
        <topology evidence="1">Multi-pass membrane protein</topology>
    </subcellularLocation>
</comment>
<keyword evidence="3 5" id="KW-1133">Transmembrane helix</keyword>
<evidence type="ECO:0000256" key="2">
    <source>
        <dbReference type="ARBA" id="ARBA00022692"/>
    </source>
</evidence>
<feature type="transmembrane region" description="Helical" evidence="5">
    <location>
        <begin position="38"/>
        <end position="55"/>
    </location>
</feature>
<dbReference type="OrthoDB" id="5338756at2"/>
<keyword evidence="8" id="KW-1185">Reference proteome</keyword>
<feature type="transmembrane region" description="Helical" evidence="5">
    <location>
        <begin position="214"/>
        <end position="231"/>
    </location>
</feature>
<keyword evidence="2 5" id="KW-0812">Transmembrane</keyword>
<feature type="transmembrane region" description="Helical" evidence="5">
    <location>
        <begin position="122"/>
        <end position="142"/>
    </location>
</feature>
<name>A0A3D8J9H9_9HELI</name>
<dbReference type="GO" id="GO:0016020">
    <property type="term" value="C:membrane"/>
    <property type="evidence" value="ECO:0007669"/>
    <property type="project" value="UniProtKB-SubCell"/>
</dbReference>
<dbReference type="RefSeq" id="WP_115578658.1">
    <property type="nucleotide sequence ID" value="NZ_NXLX01000004.1"/>
</dbReference>
<keyword evidence="4 5" id="KW-0472">Membrane</keyword>
<evidence type="ECO:0000256" key="1">
    <source>
        <dbReference type="ARBA" id="ARBA00004141"/>
    </source>
</evidence>
<evidence type="ECO:0000313" key="7">
    <source>
        <dbReference type="EMBL" id="RDU74149.1"/>
    </source>
</evidence>